<dbReference type="FunFam" id="2.70.70.10:FF:000006">
    <property type="entry name" value="M23 family peptidase"/>
    <property type="match status" value="1"/>
</dbReference>
<dbReference type="Pfam" id="PF24568">
    <property type="entry name" value="CC_PcsB"/>
    <property type="match status" value="1"/>
</dbReference>
<evidence type="ECO:0000256" key="3">
    <source>
        <dbReference type="SAM" id="SignalP"/>
    </source>
</evidence>
<dbReference type="AlphaFoldDB" id="A0A1M4WMV5"/>
<organism evidence="6 7">
    <name type="scientific">Caloramator proteoclasticus DSM 10124</name>
    <dbReference type="NCBI Taxonomy" id="1121262"/>
    <lineage>
        <taxon>Bacteria</taxon>
        <taxon>Bacillati</taxon>
        <taxon>Bacillota</taxon>
        <taxon>Clostridia</taxon>
        <taxon>Eubacteriales</taxon>
        <taxon>Clostridiaceae</taxon>
        <taxon>Caloramator</taxon>
    </lineage>
</organism>
<dbReference type="SUPFAM" id="SSF57997">
    <property type="entry name" value="Tropomyosin"/>
    <property type="match status" value="1"/>
</dbReference>
<dbReference type="InterPro" id="IPR016047">
    <property type="entry name" value="M23ase_b-sheet_dom"/>
</dbReference>
<dbReference type="RefSeq" id="WP_073248422.1">
    <property type="nucleotide sequence ID" value="NZ_FQVG01000018.1"/>
</dbReference>
<sequence>MKKRIAVVFMTLMFTFSSSFVLADELKEKQKQLNETKKNIENLKGKIDDVKDKQEDVEKEINNLNSKIDKLQNSIENLDNQIADTKMRIKQLNKEIKQLEKEYEEQQELYKERIKVMYMNGPSSILEVLLDSQNFSDFFGRAEIVKAIVENDKNILKCIAEKKEQIENKAKEVTQKQQRLLSMQYELSSQKSQLDEACREQRRLYDKLENDKAYLERVLKAEQEESNLLEKQIKEIQARQKKNNNFGTFSKTGIIKVSDLGYIPKVTSPFGMRMHPVLGYARMHNGMDIAVPTGTPIYSMAKGEVIIAQYMKSYGNVVIIDHGDGLTSTYAHLSKISVSVGQVVEKGQMIGKSGNTGLSSGPHLHFEIRKNGVPVDPTPYYIVGQ</sequence>
<dbReference type="SUPFAM" id="SSF51261">
    <property type="entry name" value="Duplicated hybrid motif"/>
    <property type="match status" value="1"/>
</dbReference>
<dbReference type="PANTHER" id="PTHR21666:SF289">
    <property type="entry name" value="L-ALA--D-GLU ENDOPEPTIDASE"/>
    <property type="match status" value="1"/>
</dbReference>
<feature type="domain" description="Peptidoglycan hydrolase PcsB coiled-coil" evidence="5">
    <location>
        <begin position="96"/>
        <end position="169"/>
    </location>
</feature>
<name>A0A1M4WMV5_9CLOT</name>
<evidence type="ECO:0000259" key="5">
    <source>
        <dbReference type="Pfam" id="PF24568"/>
    </source>
</evidence>
<dbReference type="InterPro" id="IPR050570">
    <property type="entry name" value="Cell_wall_metabolism_enzyme"/>
</dbReference>
<evidence type="ECO:0000256" key="1">
    <source>
        <dbReference type="ARBA" id="ARBA00022729"/>
    </source>
</evidence>
<evidence type="ECO:0000259" key="4">
    <source>
        <dbReference type="Pfam" id="PF01551"/>
    </source>
</evidence>
<evidence type="ECO:0000313" key="6">
    <source>
        <dbReference type="EMBL" id="SHE82556.1"/>
    </source>
</evidence>
<keyword evidence="1 3" id="KW-0732">Signal</keyword>
<reference evidence="7" key="1">
    <citation type="submission" date="2016-11" db="EMBL/GenBank/DDBJ databases">
        <authorList>
            <person name="Varghese N."/>
            <person name="Submissions S."/>
        </authorList>
    </citation>
    <scope>NUCLEOTIDE SEQUENCE [LARGE SCALE GENOMIC DNA]</scope>
    <source>
        <strain evidence="7">DSM 10124</strain>
    </source>
</reference>
<dbReference type="Pfam" id="PF01551">
    <property type="entry name" value="Peptidase_M23"/>
    <property type="match status" value="1"/>
</dbReference>
<dbReference type="Gene3D" id="2.70.70.10">
    <property type="entry name" value="Glucose Permease (Domain IIA)"/>
    <property type="match status" value="1"/>
</dbReference>
<dbReference type="Proteomes" id="UP000184423">
    <property type="component" value="Unassembled WGS sequence"/>
</dbReference>
<feature type="chain" id="PRO_5012228832" evidence="3">
    <location>
        <begin position="24"/>
        <end position="385"/>
    </location>
</feature>
<dbReference type="Gene3D" id="6.10.250.3150">
    <property type="match status" value="1"/>
</dbReference>
<keyword evidence="2" id="KW-0175">Coiled coil</keyword>
<evidence type="ECO:0000256" key="2">
    <source>
        <dbReference type="SAM" id="Coils"/>
    </source>
</evidence>
<protein>
    <submittedName>
        <fullName evidence="6">Septal ring factor EnvC, activator of murein hydrolases AmiA and AmiB</fullName>
    </submittedName>
</protein>
<proteinExistence type="predicted"/>
<feature type="domain" description="M23ase beta-sheet core" evidence="4">
    <location>
        <begin position="282"/>
        <end position="377"/>
    </location>
</feature>
<feature type="signal peptide" evidence="3">
    <location>
        <begin position="1"/>
        <end position="23"/>
    </location>
</feature>
<dbReference type="InterPro" id="IPR011055">
    <property type="entry name" value="Dup_hybrid_motif"/>
</dbReference>
<evidence type="ECO:0000313" key="7">
    <source>
        <dbReference type="Proteomes" id="UP000184423"/>
    </source>
</evidence>
<feature type="coiled-coil region" evidence="2">
    <location>
        <begin position="149"/>
        <end position="239"/>
    </location>
</feature>
<dbReference type="GO" id="GO:0004222">
    <property type="term" value="F:metalloendopeptidase activity"/>
    <property type="evidence" value="ECO:0007669"/>
    <property type="project" value="TreeGrafter"/>
</dbReference>
<dbReference type="InterPro" id="IPR057309">
    <property type="entry name" value="PcsB_CC"/>
</dbReference>
<feature type="coiled-coil region" evidence="2">
    <location>
        <begin position="23"/>
        <end position="116"/>
    </location>
</feature>
<dbReference type="CDD" id="cd12797">
    <property type="entry name" value="M23_peptidase"/>
    <property type="match status" value="1"/>
</dbReference>
<dbReference type="EMBL" id="FQVG01000018">
    <property type="protein sequence ID" value="SHE82556.1"/>
    <property type="molecule type" value="Genomic_DNA"/>
</dbReference>
<dbReference type="PANTHER" id="PTHR21666">
    <property type="entry name" value="PEPTIDASE-RELATED"/>
    <property type="match status" value="1"/>
</dbReference>
<gene>
    <name evidence="6" type="ORF">SAMN02746091_01199</name>
</gene>
<keyword evidence="6" id="KW-0378">Hydrolase</keyword>
<accession>A0A1M4WMV5</accession>
<keyword evidence="7" id="KW-1185">Reference proteome</keyword>